<evidence type="ECO:0000256" key="6">
    <source>
        <dbReference type="PROSITE-ProRule" id="PRU10141"/>
    </source>
</evidence>
<dbReference type="InterPro" id="IPR045274">
    <property type="entry name" value="WAK-like"/>
</dbReference>
<dbReference type="AlphaFoldDB" id="A0ABC9B364"/>
<feature type="domain" description="Protein kinase" evidence="7">
    <location>
        <begin position="21"/>
        <end position="299"/>
    </location>
</feature>
<reference evidence="9" key="1">
    <citation type="submission" date="2024-06" db="EMBL/GenBank/DDBJ databases">
        <authorList>
            <person name="Ryan C."/>
        </authorList>
    </citation>
    <scope>NUCLEOTIDE SEQUENCE [LARGE SCALE GENOMIC DNA]</scope>
</reference>
<dbReference type="Gene3D" id="3.30.200.20">
    <property type="entry name" value="Phosphorylase Kinase, domain 1"/>
    <property type="match status" value="2"/>
</dbReference>
<evidence type="ECO:0000256" key="3">
    <source>
        <dbReference type="ARBA" id="ARBA00022741"/>
    </source>
</evidence>
<keyword evidence="4" id="KW-0418">Kinase</keyword>
<dbReference type="FunFam" id="1.10.510.10:FF:000474">
    <property type="entry name" value="Wall-associated receptor kinase 3"/>
    <property type="match status" value="1"/>
</dbReference>
<dbReference type="SMART" id="SM00220">
    <property type="entry name" value="S_TKc"/>
    <property type="match status" value="1"/>
</dbReference>
<keyword evidence="1" id="KW-0723">Serine/threonine-protein kinase</keyword>
<evidence type="ECO:0000256" key="2">
    <source>
        <dbReference type="ARBA" id="ARBA00022679"/>
    </source>
</evidence>
<proteinExistence type="predicted"/>
<dbReference type="Pfam" id="PF07714">
    <property type="entry name" value="PK_Tyr_Ser-Thr"/>
    <property type="match status" value="2"/>
</dbReference>
<name>A0ABC9B364_9POAL</name>
<dbReference type="PROSITE" id="PS00107">
    <property type="entry name" value="PROTEIN_KINASE_ATP"/>
    <property type="match status" value="1"/>
</dbReference>
<organism evidence="8 9">
    <name type="scientific">Urochloa decumbens</name>
    <dbReference type="NCBI Taxonomy" id="240449"/>
    <lineage>
        <taxon>Eukaryota</taxon>
        <taxon>Viridiplantae</taxon>
        <taxon>Streptophyta</taxon>
        <taxon>Embryophyta</taxon>
        <taxon>Tracheophyta</taxon>
        <taxon>Spermatophyta</taxon>
        <taxon>Magnoliopsida</taxon>
        <taxon>Liliopsida</taxon>
        <taxon>Poales</taxon>
        <taxon>Poaceae</taxon>
        <taxon>PACMAD clade</taxon>
        <taxon>Panicoideae</taxon>
        <taxon>Panicodae</taxon>
        <taxon>Paniceae</taxon>
        <taxon>Melinidinae</taxon>
        <taxon>Urochloa</taxon>
    </lineage>
</organism>
<evidence type="ECO:0000256" key="5">
    <source>
        <dbReference type="ARBA" id="ARBA00022840"/>
    </source>
</evidence>
<dbReference type="PANTHER" id="PTHR27005">
    <property type="entry name" value="WALL-ASSOCIATED RECEPTOR KINASE-LIKE 21"/>
    <property type="match status" value="1"/>
</dbReference>
<dbReference type="InterPro" id="IPR000719">
    <property type="entry name" value="Prot_kinase_dom"/>
</dbReference>
<dbReference type="InterPro" id="IPR017441">
    <property type="entry name" value="Protein_kinase_ATP_BS"/>
</dbReference>
<accession>A0ABC9B364</accession>
<dbReference type="PROSITE" id="PS50011">
    <property type="entry name" value="PROTEIN_KINASE_DOM"/>
    <property type="match status" value="2"/>
</dbReference>
<keyword evidence="9" id="KW-1185">Reference proteome</keyword>
<reference evidence="8 9" key="2">
    <citation type="submission" date="2024-10" db="EMBL/GenBank/DDBJ databases">
        <authorList>
            <person name="Ryan C."/>
        </authorList>
    </citation>
    <scope>NUCLEOTIDE SEQUENCE [LARGE SCALE GENOMIC DNA]</scope>
</reference>
<protein>
    <recommendedName>
        <fullName evidence="7">Protein kinase domain-containing protein</fullName>
    </recommendedName>
</protein>
<dbReference type="GO" id="GO:0004674">
    <property type="term" value="F:protein serine/threonine kinase activity"/>
    <property type="evidence" value="ECO:0007669"/>
    <property type="project" value="UniProtKB-KW"/>
</dbReference>
<evidence type="ECO:0000313" key="8">
    <source>
        <dbReference type="EMBL" id="CAL4992598.1"/>
    </source>
</evidence>
<dbReference type="InterPro" id="IPR011009">
    <property type="entry name" value="Kinase-like_dom_sf"/>
</dbReference>
<evidence type="ECO:0000256" key="4">
    <source>
        <dbReference type="ARBA" id="ARBA00022777"/>
    </source>
</evidence>
<dbReference type="PROSITE" id="PS00108">
    <property type="entry name" value="PROTEIN_KINASE_ST"/>
    <property type="match status" value="1"/>
</dbReference>
<dbReference type="InterPro" id="IPR008271">
    <property type="entry name" value="Ser/Thr_kinase_AS"/>
</dbReference>
<dbReference type="PANTHER" id="PTHR27005:SF305">
    <property type="entry name" value="WALL-ASSOCIATED KINASE 2-LIKE PROTEIN"/>
    <property type="match status" value="1"/>
</dbReference>
<feature type="domain" description="Protein kinase" evidence="7">
    <location>
        <begin position="366"/>
        <end position="637"/>
    </location>
</feature>
<keyword evidence="3 6" id="KW-0547">Nucleotide-binding</keyword>
<feature type="binding site" evidence="6">
    <location>
        <position position="50"/>
    </location>
    <ligand>
        <name>ATP</name>
        <dbReference type="ChEBI" id="CHEBI:30616"/>
    </ligand>
</feature>
<gene>
    <name evidence="8" type="ORF">URODEC1_LOCUS61180</name>
</gene>
<sequence length="691" mass="77185">MGSTSPNVKIFTEDEIQTITSNYSTLIGRGGFGEVYRGVLDADYDLVAVKRYIRLDLREEFMEEVTIHRGAGTQFGLHEAPPLVVKLIGYCIGESTLMLVTEYISNGNLDDILHKSDMSIPLDIKLGIAIGCAEALSYMHSMHLPSDDNLIYHGDIKPANILLDDNLTTKVSDFGLSRLLFSGDTQFTTSLKGSMGYMDPIYFHEGRLTPKSDVYSFGIVLFELITRKRVKHGENNLIRTFNKACAKGKGLKELFDAAIADEKNMKILKEIRKLATECVTLDIRARPEMNDVAKRLRVLKKDLKSSPQCILATHSSWQNTYKQGTSMPSFKKGLTFFKGNSSNSKILSELGNVRIFTKEEINEVTQNYSNPLSTGMSAEVYKGTLEDNTQVVVNKFLHEDSKEVFINGGMILSHIVHKNIIKLLGCCLDDKPLIFIYEYIPKGSLFDILASQEDLLLDLRMRIAIKTAEALEYLHSSATGIIGHGRVATSTILLDDNFIPKLTDFSRACKLIKKSEATAGDNVINSSLLEEVLYNDLSCYGSVLMNLESDVYNFGAVLMALISRDKNSDHGDLIVKFSKAYETDKSGKAMFDHDITAEEDVTLLEEMGRLALQCTILKGDEMVKRPTIKEVATQLRMLRRSWKEGTTEADTIQVDGTDARPGMSAEPRLPNLMRHLFGYRRISTSDPIITC</sequence>
<dbReference type="SUPFAM" id="SSF56112">
    <property type="entry name" value="Protein kinase-like (PK-like)"/>
    <property type="match status" value="2"/>
</dbReference>
<dbReference type="Proteomes" id="UP001497457">
    <property type="component" value="Chromosome 24b"/>
</dbReference>
<evidence type="ECO:0000256" key="1">
    <source>
        <dbReference type="ARBA" id="ARBA00022527"/>
    </source>
</evidence>
<evidence type="ECO:0000259" key="7">
    <source>
        <dbReference type="PROSITE" id="PS50011"/>
    </source>
</evidence>
<dbReference type="Gene3D" id="1.10.510.10">
    <property type="entry name" value="Transferase(Phosphotransferase) domain 1"/>
    <property type="match status" value="2"/>
</dbReference>
<keyword evidence="5 6" id="KW-0067">ATP-binding</keyword>
<dbReference type="GO" id="GO:0005524">
    <property type="term" value="F:ATP binding"/>
    <property type="evidence" value="ECO:0007669"/>
    <property type="project" value="UniProtKB-UniRule"/>
</dbReference>
<dbReference type="InterPro" id="IPR001245">
    <property type="entry name" value="Ser-Thr/Tyr_kinase_cat_dom"/>
</dbReference>
<dbReference type="EMBL" id="OZ075134">
    <property type="protein sequence ID" value="CAL4992598.1"/>
    <property type="molecule type" value="Genomic_DNA"/>
</dbReference>
<evidence type="ECO:0000313" key="9">
    <source>
        <dbReference type="Proteomes" id="UP001497457"/>
    </source>
</evidence>
<keyword evidence="2" id="KW-0808">Transferase</keyword>